<feature type="region of interest" description="Disordered" evidence="1">
    <location>
        <begin position="1"/>
        <end position="23"/>
    </location>
</feature>
<dbReference type="AlphaFoldDB" id="A0A699WKN7"/>
<evidence type="ECO:0000256" key="1">
    <source>
        <dbReference type="SAM" id="MobiDB-lite"/>
    </source>
</evidence>
<sequence>GHLGDDLVVEGVKHPDDNGPGLDQSQFAVAGRDDLEDQLGTEGISSAANRSTCRFIGTVRDAGGNAGA</sequence>
<protein>
    <submittedName>
        <fullName evidence="2">Uncharacterized protein</fullName>
    </submittedName>
</protein>
<accession>A0A699WKN7</accession>
<reference evidence="2" key="1">
    <citation type="journal article" date="2019" name="Sci. Rep.">
        <title>Draft genome of Tanacetum cinerariifolium, the natural source of mosquito coil.</title>
        <authorList>
            <person name="Yamashiro T."/>
            <person name="Shiraishi A."/>
            <person name="Satake H."/>
            <person name="Nakayama K."/>
        </authorList>
    </citation>
    <scope>NUCLEOTIDE SEQUENCE</scope>
</reference>
<name>A0A699WKN7_TANCI</name>
<proteinExistence type="predicted"/>
<feature type="non-terminal residue" evidence="2">
    <location>
        <position position="1"/>
    </location>
</feature>
<gene>
    <name evidence="2" type="ORF">Tci_916973</name>
</gene>
<organism evidence="2">
    <name type="scientific">Tanacetum cinerariifolium</name>
    <name type="common">Dalmatian daisy</name>
    <name type="synonym">Chrysanthemum cinerariifolium</name>
    <dbReference type="NCBI Taxonomy" id="118510"/>
    <lineage>
        <taxon>Eukaryota</taxon>
        <taxon>Viridiplantae</taxon>
        <taxon>Streptophyta</taxon>
        <taxon>Embryophyta</taxon>
        <taxon>Tracheophyta</taxon>
        <taxon>Spermatophyta</taxon>
        <taxon>Magnoliopsida</taxon>
        <taxon>eudicotyledons</taxon>
        <taxon>Gunneridae</taxon>
        <taxon>Pentapetalae</taxon>
        <taxon>asterids</taxon>
        <taxon>campanulids</taxon>
        <taxon>Asterales</taxon>
        <taxon>Asteraceae</taxon>
        <taxon>Asteroideae</taxon>
        <taxon>Anthemideae</taxon>
        <taxon>Anthemidinae</taxon>
        <taxon>Tanacetum</taxon>
    </lineage>
</organism>
<dbReference type="EMBL" id="BKCJ011637491">
    <property type="protein sequence ID" value="GFD45004.1"/>
    <property type="molecule type" value="Genomic_DNA"/>
</dbReference>
<evidence type="ECO:0000313" key="2">
    <source>
        <dbReference type="EMBL" id="GFD45004.1"/>
    </source>
</evidence>
<comment type="caution">
    <text evidence="2">The sequence shown here is derived from an EMBL/GenBank/DDBJ whole genome shotgun (WGS) entry which is preliminary data.</text>
</comment>